<sequence length="99" mass="11812">MASRPSYGKNQVENVWEGAKQKNGKVYDPNTGEELLWNKSQKPRQWDMGHKPGKEYNKLKKDYTEGKISKEKFLEDYRNPNNYQPESRNANRSRKYEQK</sequence>
<feature type="compositionally biased region" description="Polar residues" evidence="1">
    <location>
        <begin position="79"/>
        <end position="90"/>
    </location>
</feature>
<name>A0AAD0YU91_CHRID</name>
<reference evidence="3 4" key="1">
    <citation type="submission" date="2018-11" db="EMBL/GenBank/DDBJ databases">
        <title>Proposal to divide the Flavobacteriaceae and reorganize its genera based on Amino Acid Identity values calculated from whole genome sequences.</title>
        <authorList>
            <person name="Nicholson A.C."/>
            <person name="Gulvik C.A."/>
            <person name="Whitney A.M."/>
            <person name="Humrighouse B.W."/>
            <person name="Bell M."/>
            <person name="Holmes B."/>
            <person name="Steigerwalt A.G."/>
            <person name="Villarma A."/>
            <person name="Sheth M."/>
            <person name="Batra D."/>
            <person name="Pryor J."/>
            <person name="Bernardet J.-F."/>
            <person name="Hugo C."/>
            <person name="Kampfer P."/>
            <person name="Newman J."/>
            <person name="McQuiston J.R."/>
        </authorList>
    </citation>
    <scope>NUCLEOTIDE SEQUENCE [LARGE SCALE GENOMIC DNA]</scope>
    <source>
        <strain evidence="3 4">H5559</strain>
    </source>
</reference>
<proteinExistence type="predicted"/>
<organism evidence="3 4">
    <name type="scientific">Chryseobacterium indologenes</name>
    <name type="common">Flavobacterium indologenes</name>
    <dbReference type="NCBI Taxonomy" id="253"/>
    <lineage>
        <taxon>Bacteria</taxon>
        <taxon>Pseudomonadati</taxon>
        <taxon>Bacteroidota</taxon>
        <taxon>Flavobacteriia</taxon>
        <taxon>Flavobacteriales</taxon>
        <taxon>Weeksellaceae</taxon>
        <taxon>Chryseobacterium group</taxon>
        <taxon>Chryseobacterium</taxon>
    </lineage>
</organism>
<evidence type="ECO:0000259" key="2">
    <source>
        <dbReference type="Pfam" id="PF14410"/>
    </source>
</evidence>
<evidence type="ECO:0000313" key="3">
    <source>
        <dbReference type="EMBL" id="AZB16741.1"/>
    </source>
</evidence>
<dbReference type="EMBL" id="CP033930">
    <property type="protein sequence ID" value="AZB16741.1"/>
    <property type="molecule type" value="Genomic_DNA"/>
</dbReference>
<protein>
    <recommendedName>
        <fullName evidence="2">Toxin YqcG C-terminal domain-containing protein</fullName>
    </recommendedName>
</protein>
<dbReference type="Pfam" id="PF14410">
    <property type="entry name" value="GH-E"/>
    <property type="match status" value="1"/>
</dbReference>
<accession>A0AAD0YU91</accession>
<gene>
    <name evidence="3" type="ORF">EG352_02615</name>
</gene>
<evidence type="ECO:0000313" key="4">
    <source>
        <dbReference type="Proteomes" id="UP000269015"/>
    </source>
</evidence>
<dbReference type="AlphaFoldDB" id="A0AAD0YU91"/>
<dbReference type="Proteomes" id="UP000269015">
    <property type="component" value="Chromosome"/>
</dbReference>
<feature type="compositionally biased region" description="Basic and acidic residues" evidence="1">
    <location>
        <begin position="44"/>
        <end position="78"/>
    </location>
</feature>
<evidence type="ECO:0000256" key="1">
    <source>
        <dbReference type="SAM" id="MobiDB-lite"/>
    </source>
</evidence>
<feature type="domain" description="Toxin YqcG C-terminal" evidence="2">
    <location>
        <begin position="23"/>
        <end position="97"/>
    </location>
</feature>
<feature type="region of interest" description="Disordered" evidence="1">
    <location>
        <begin position="1"/>
        <end position="99"/>
    </location>
</feature>
<dbReference type="InterPro" id="IPR026835">
    <property type="entry name" value="YqcG_C"/>
</dbReference>